<organism evidence="6 7">
    <name type="scientific">Micromonospora sonneratiae</name>
    <dbReference type="NCBI Taxonomy" id="1184706"/>
    <lineage>
        <taxon>Bacteria</taxon>
        <taxon>Bacillati</taxon>
        <taxon>Actinomycetota</taxon>
        <taxon>Actinomycetes</taxon>
        <taxon>Micromonosporales</taxon>
        <taxon>Micromonosporaceae</taxon>
        <taxon>Micromonospora</taxon>
    </lineage>
</organism>
<dbReference type="InterPro" id="IPR000055">
    <property type="entry name" value="Restrct_endonuc_typeI_TRD"/>
</dbReference>
<keyword evidence="6" id="KW-0255">Endonuclease</keyword>
<keyword evidence="6" id="KW-0540">Nuclease</keyword>
<dbReference type="EMBL" id="JBHTMP010000003">
    <property type="protein sequence ID" value="MFD1320132.1"/>
    <property type="molecule type" value="Genomic_DNA"/>
</dbReference>
<evidence type="ECO:0000313" key="7">
    <source>
        <dbReference type="Proteomes" id="UP001597260"/>
    </source>
</evidence>
<dbReference type="PANTHER" id="PTHR30408">
    <property type="entry name" value="TYPE-1 RESTRICTION ENZYME ECOKI SPECIFICITY PROTEIN"/>
    <property type="match status" value="1"/>
</dbReference>
<evidence type="ECO:0000256" key="2">
    <source>
        <dbReference type="ARBA" id="ARBA00022747"/>
    </source>
</evidence>
<dbReference type="EC" id="3.1.21.-" evidence="6"/>
<name>A0ABW3Y963_9ACTN</name>
<protein>
    <submittedName>
        <fullName evidence="6">Restriction endonuclease subunit S</fullName>
        <ecNumber evidence="6">3.1.21.-</ecNumber>
    </submittedName>
</protein>
<feature type="coiled-coil region" evidence="4">
    <location>
        <begin position="392"/>
        <end position="419"/>
    </location>
</feature>
<dbReference type="InterPro" id="IPR052021">
    <property type="entry name" value="Type-I_RS_S_subunit"/>
</dbReference>
<evidence type="ECO:0000313" key="6">
    <source>
        <dbReference type="EMBL" id="MFD1320132.1"/>
    </source>
</evidence>
<sequence length="440" mass="48657">MTWAQNVALRAVADVSLGRQRSPQHAEGPFMVQYLRAANVKDGVLDLSDMKSMNFTPGEQRIFALHPGDVLVTEGSGSLSSVGASAVWQGEIKGPICFQNTLLRLRPRSYVMDGRFLGWWAQSAFGSGVFASLAGGANIYHLSAERVRALRIKVPPPDEQRRIADFLDVETARIDYLVGARIRQRAMLDERWYAGVSETLIPGSTQAARGAGPWPWLPPMQKERPLVRLGYVCRLQGGITVDGNREVDRDAVTRPYLRVANVQSSHIDLTSVTEVTVPRTMAERSTLRPGDVLMTEGGDIDKLGRGTVWDGQLEGCLHQNHVFALRPEPDRLDAHYLALMTQTLHGRAYFESTGSRTTNLASTSSSKIMSFPIPLPPVTLQRELVCDLMRRQEVLNRTKKELDRQLALLTERRQTLITAAVTGQVDIPTTGGQDFSTVNA</sequence>
<keyword evidence="6" id="KW-0378">Hydrolase</keyword>
<dbReference type="SUPFAM" id="SSF116734">
    <property type="entry name" value="DNA methylase specificity domain"/>
    <property type="match status" value="2"/>
</dbReference>
<evidence type="ECO:0000256" key="3">
    <source>
        <dbReference type="ARBA" id="ARBA00023125"/>
    </source>
</evidence>
<keyword evidence="4" id="KW-0175">Coiled coil</keyword>
<proteinExistence type="inferred from homology"/>
<evidence type="ECO:0000256" key="4">
    <source>
        <dbReference type="SAM" id="Coils"/>
    </source>
</evidence>
<dbReference type="RefSeq" id="WP_377566811.1">
    <property type="nucleotide sequence ID" value="NZ_JBHTMP010000003.1"/>
</dbReference>
<gene>
    <name evidence="6" type="ORF">ACFQ4H_03410</name>
</gene>
<evidence type="ECO:0000259" key="5">
    <source>
        <dbReference type="Pfam" id="PF01420"/>
    </source>
</evidence>
<feature type="domain" description="Type I restriction modification DNA specificity" evidence="5">
    <location>
        <begin position="64"/>
        <end position="169"/>
    </location>
</feature>
<dbReference type="Proteomes" id="UP001597260">
    <property type="component" value="Unassembled WGS sequence"/>
</dbReference>
<reference evidence="7" key="1">
    <citation type="journal article" date="2019" name="Int. J. Syst. Evol. Microbiol.">
        <title>The Global Catalogue of Microorganisms (GCM) 10K type strain sequencing project: providing services to taxonomists for standard genome sequencing and annotation.</title>
        <authorList>
            <consortium name="The Broad Institute Genomics Platform"/>
            <consortium name="The Broad Institute Genome Sequencing Center for Infectious Disease"/>
            <person name="Wu L."/>
            <person name="Ma J."/>
        </authorList>
    </citation>
    <scope>NUCLEOTIDE SEQUENCE [LARGE SCALE GENOMIC DNA]</scope>
    <source>
        <strain evidence="7">JCM 31037</strain>
    </source>
</reference>
<dbReference type="InterPro" id="IPR044946">
    <property type="entry name" value="Restrct_endonuc_typeI_TRD_sf"/>
</dbReference>
<dbReference type="PANTHER" id="PTHR30408:SF12">
    <property type="entry name" value="TYPE I RESTRICTION ENZYME MJAVIII SPECIFICITY SUBUNIT"/>
    <property type="match status" value="1"/>
</dbReference>
<dbReference type="Gene3D" id="3.90.220.20">
    <property type="entry name" value="DNA methylase specificity domains"/>
    <property type="match status" value="2"/>
</dbReference>
<keyword evidence="3" id="KW-0238">DNA-binding</keyword>
<evidence type="ECO:0000256" key="1">
    <source>
        <dbReference type="ARBA" id="ARBA00010923"/>
    </source>
</evidence>
<keyword evidence="7" id="KW-1185">Reference proteome</keyword>
<dbReference type="Pfam" id="PF01420">
    <property type="entry name" value="Methylase_S"/>
    <property type="match status" value="1"/>
</dbReference>
<comment type="similarity">
    <text evidence="1">Belongs to the type-I restriction system S methylase family.</text>
</comment>
<dbReference type="GO" id="GO:0016787">
    <property type="term" value="F:hydrolase activity"/>
    <property type="evidence" value="ECO:0007669"/>
    <property type="project" value="UniProtKB-KW"/>
</dbReference>
<comment type="caution">
    <text evidence="6">The sequence shown here is derived from an EMBL/GenBank/DDBJ whole genome shotgun (WGS) entry which is preliminary data.</text>
</comment>
<accession>A0ABW3Y963</accession>
<dbReference type="CDD" id="cd17253">
    <property type="entry name" value="RMtype1_S_Eco933I-TRD2-CR2_like"/>
    <property type="match status" value="2"/>
</dbReference>
<keyword evidence="2" id="KW-0680">Restriction system</keyword>
<dbReference type="GO" id="GO:0004519">
    <property type="term" value="F:endonuclease activity"/>
    <property type="evidence" value="ECO:0007669"/>
    <property type="project" value="UniProtKB-KW"/>
</dbReference>